<dbReference type="Proteomes" id="UP000282837">
    <property type="component" value="Unassembled WGS sequence"/>
</dbReference>
<dbReference type="AlphaFoldDB" id="A0A437N156"/>
<dbReference type="Pfam" id="PF04264">
    <property type="entry name" value="YceI"/>
    <property type="match status" value="1"/>
</dbReference>
<accession>A0A437N156</accession>
<dbReference type="RefSeq" id="WP_127711021.1">
    <property type="nucleotide sequence ID" value="NZ_SACO01000013.1"/>
</dbReference>
<dbReference type="Gene3D" id="2.40.128.110">
    <property type="entry name" value="Lipid/polyisoprenoid-binding, YceI-like"/>
    <property type="match status" value="1"/>
</dbReference>
<proteinExistence type="predicted"/>
<reference evidence="3 4" key="1">
    <citation type="submission" date="2019-01" db="EMBL/GenBank/DDBJ databases">
        <authorList>
            <person name="Chen W.-M."/>
        </authorList>
    </citation>
    <scope>NUCLEOTIDE SEQUENCE [LARGE SCALE GENOMIC DNA]</scope>
    <source>
        <strain evidence="3 4">FSY-9</strain>
    </source>
</reference>
<dbReference type="PANTHER" id="PTHR34406">
    <property type="entry name" value="PROTEIN YCEI"/>
    <property type="match status" value="1"/>
</dbReference>
<comment type="caution">
    <text evidence="3">The sequence shown here is derived from an EMBL/GenBank/DDBJ whole genome shotgun (WGS) entry which is preliminary data.</text>
</comment>
<dbReference type="OrthoDB" id="9811006at2"/>
<evidence type="ECO:0000313" key="3">
    <source>
        <dbReference type="EMBL" id="RVU03644.1"/>
    </source>
</evidence>
<feature type="domain" description="Lipid/polyisoprenoid-binding YceI-like" evidence="2">
    <location>
        <begin position="39"/>
        <end position="203"/>
    </location>
</feature>
<keyword evidence="1" id="KW-0732">Signal</keyword>
<dbReference type="PANTHER" id="PTHR34406:SF1">
    <property type="entry name" value="PROTEIN YCEI"/>
    <property type="match status" value="1"/>
</dbReference>
<dbReference type="InterPro" id="IPR036761">
    <property type="entry name" value="TTHA0802/YceI-like_sf"/>
</dbReference>
<feature type="chain" id="PRO_5019290276" evidence="1">
    <location>
        <begin position="24"/>
        <end position="206"/>
    </location>
</feature>
<organism evidence="3 4">
    <name type="scientific">Novosphingobium umbonatum</name>
    <dbReference type="NCBI Taxonomy" id="1908524"/>
    <lineage>
        <taxon>Bacteria</taxon>
        <taxon>Pseudomonadati</taxon>
        <taxon>Pseudomonadota</taxon>
        <taxon>Alphaproteobacteria</taxon>
        <taxon>Sphingomonadales</taxon>
        <taxon>Sphingomonadaceae</taxon>
        <taxon>Novosphingobium</taxon>
    </lineage>
</organism>
<sequence>MRKISSLLIAAAALAAAPATLHAQSPVANPAPAAVQAGNYKVETSHTRVQFTVSHMGFSDWYGDFTGATGTLSLDPKAIAKAKLEVTIPVASVSTTNTTLDGELKSNAWFDADKFPTITFTSAKVTPTGPRTALVAGNLTFHGVTKPVVLKASFLASGVNPLSKGYTIGFNATTTLKRSDFGVKTYVPLIGDEVTLRISAAFEKAQ</sequence>
<keyword evidence="4" id="KW-1185">Reference proteome</keyword>
<evidence type="ECO:0000259" key="2">
    <source>
        <dbReference type="SMART" id="SM00867"/>
    </source>
</evidence>
<feature type="signal peptide" evidence="1">
    <location>
        <begin position="1"/>
        <end position="23"/>
    </location>
</feature>
<name>A0A437N156_9SPHN</name>
<evidence type="ECO:0000313" key="4">
    <source>
        <dbReference type="Proteomes" id="UP000282837"/>
    </source>
</evidence>
<gene>
    <name evidence="3" type="ORF">EOE18_15095</name>
</gene>
<dbReference type="InterPro" id="IPR007372">
    <property type="entry name" value="Lipid/polyisoprenoid-bd_YceI"/>
</dbReference>
<evidence type="ECO:0000256" key="1">
    <source>
        <dbReference type="SAM" id="SignalP"/>
    </source>
</evidence>
<dbReference type="EMBL" id="SACO01000013">
    <property type="protein sequence ID" value="RVU03644.1"/>
    <property type="molecule type" value="Genomic_DNA"/>
</dbReference>
<dbReference type="SUPFAM" id="SSF101874">
    <property type="entry name" value="YceI-like"/>
    <property type="match status" value="1"/>
</dbReference>
<protein>
    <submittedName>
        <fullName evidence="3">Polyisoprenoid-binding protein</fullName>
    </submittedName>
</protein>
<dbReference type="SMART" id="SM00867">
    <property type="entry name" value="YceI"/>
    <property type="match status" value="1"/>
</dbReference>